<reference evidence="2" key="1">
    <citation type="journal article" date="2020" name="Stud. Mycol.">
        <title>101 Dothideomycetes genomes: a test case for predicting lifestyles and emergence of pathogens.</title>
        <authorList>
            <person name="Haridas S."/>
            <person name="Albert R."/>
            <person name="Binder M."/>
            <person name="Bloem J."/>
            <person name="Labutti K."/>
            <person name="Salamov A."/>
            <person name="Andreopoulos B."/>
            <person name="Baker S."/>
            <person name="Barry K."/>
            <person name="Bills G."/>
            <person name="Bluhm B."/>
            <person name="Cannon C."/>
            <person name="Castanera R."/>
            <person name="Culley D."/>
            <person name="Daum C."/>
            <person name="Ezra D."/>
            <person name="Gonzalez J."/>
            <person name="Henrissat B."/>
            <person name="Kuo A."/>
            <person name="Liang C."/>
            <person name="Lipzen A."/>
            <person name="Lutzoni F."/>
            <person name="Magnuson J."/>
            <person name="Mondo S."/>
            <person name="Nolan M."/>
            <person name="Ohm R."/>
            <person name="Pangilinan J."/>
            <person name="Park H.-J."/>
            <person name="Ramirez L."/>
            <person name="Alfaro M."/>
            <person name="Sun H."/>
            <person name="Tritt A."/>
            <person name="Yoshinaga Y."/>
            <person name="Zwiers L.-H."/>
            <person name="Turgeon B."/>
            <person name="Goodwin S."/>
            <person name="Spatafora J."/>
            <person name="Crous P."/>
            <person name="Grigoriev I."/>
        </authorList>
    </citation>
    <scope>NUCLEOTIDE SEQUENCE</scope>
    <source>
        <strain evidence="2">CBS 116005</strain>
    </source>
</reference>
<dbReference type="SUPFAM" id="SSF54695">
    <property type="entry name" value="POZ domain"/>
    <property type="match status" value="1"/>
</dbReference>
<dbReference type="PANTHER" id="PTHR47843">
    <property type="entry name" value="BTB DOMAIN-CONTAINING PROTEIN-RELATED"/>
    <property type="match status" value="1"/>
</dbReference>
<dbReference type="OrthoDB" id="3916736at2759"/>
<dbReference type="Proteomes" id="UP000799436">
    <property type="component" value="Unassembled WGS sequence"/>
</dbReference>
<gene>
    <name evidence="2" type="ORF">EJ03DRAFT_10165</name>
</gene>
<dbReference type="PROSITE" id="PS50097">
    <property type="entry name" value="BTB"/>
    <property type="match status" value="1"/>
</dbReference>
<accession>A0A6G1LG30</accession>
<dbReference type="SMART" id="SM00225">
    <property type="entry name" value="BTB"/>
    <property type="match status" value="1"/>
</dbReference>
<protein>
    <recommendedName>
        <fullName evidence="1">BTB domain-containing protein</fullName>
    </recommendedName>
</protein>
<dbReference type="Pfam" id="PF00651">
    <property type="entry name" value="BTB"/>
    <property type="match status" value="1"/>
</dbReference>
<organism evidence="2 3">
    <name type="scientific">Teratosphaeria nubilosa</name>
    <dbReference type="NCBI Taxonomy" id="161662"/>
    <lineage>
        <taxon>Eukaryota</taxon>
        <taxon>Fungi</taxon>
        <taxon>Dikarya</taxon>
        <taxon>Ascomycota</taxon>
        <taxon>Pezizomycotina</taxon>
        <taxon>Dothideomycetes</taxon>
        <taxon>Dothideomycetidae</taxon>
        <taxon>Mycosphaerellales</taxon>
        <taxon>Teratosphaeriaceae</taxon>
        <taxon>Teratosphaeria</taxon>
    </lineage>
</organism>
<evidence type="ECO:0000313" key="3">
    <source>
        <dbReference type="Proteomes" id="UP000799436"/>
    </source>
</evidence>
<dbReference type="Gene3D" id="3.30.710.10">
    <property type="entry name" value="Potassium Channel Kv1.1, Chain A"/>
    <property type="match status" value="1"/>
</dbReference>
<dbReference type="InterPro" id="IPR000210">
    <property type="entry name" value="BTB/POZ_dom"/>
</dbReference>
<sequence>MPTLNVADFYQDEEYSDVILKYSDRTLHAHKFTICRASEYFKKLCGPGSAFAESEAKVIELKDDIADAFDAVLRYIYTGKWFSDKVGDEYQKRSWQFNVDVSVTANKYMIDTLSKIALTECKSLINKLTDVQEVFDALEKMPEYQGYDSAFTEIAANLREKNLKGLLKLPAFRAQLETKTEDMWEMIDRLSFAVGLEKNFFTRCLRCGECELSSKPPTHASHNCGMHHYSQPSNEVTECWVEKRAG</sequence>
<keyword evidence="3" id="KW-1185">Reference proteome</keyword>
<feature type="domain" description="BTB" evidence="1">
    <location>
        <begin position="16"/>
        <end position="80"/>
    </location>
</feature>
<proteinExistence type="predicted"/>
<dbReference type="EMBL" id="ML995817">
    <property type="protein sequence ID" value="KAF2771847.1"/>
    <property type="molecule type" value="Genomic_DNA"/>
</dbReference>
<name>A0A6G1LG30_9PEZI</name>
<dbReference type="InterPro" id="IPR011333">
    <property type="entry name" value="SKP1/BTB/POZ_sf"/>
</dbReference>
<evidence type="ECO:0000259" key="1">
    <source>
        <dbReference type="PROSITE" id="PS50097"/>
    </source>
</evidence>
<evidence type="ECO:0000313" key="2">
    <source>
        <dbReference type="EMBL" id="KAF2771847.1"/>
    </source>
</evidence>
<dbReference type="AlphaFoldDB" id="A0A6G1LG30"/>